<dbReference type="Proteomes" id="UP000232323">
    <property type="component" value="Unassembled WGS sequence"/>
</dbReference>
<keyword evidence="2" id="KW-0812">Transmembrane</keyword>
<evidence type="ECO:0000256" key="2">
    <source>
        <dbReference type="SAM" id="Phobius"/>
    </source>
</evidence>
<comment type="caution">
    <text evidence="3">The sequence shown here is derived from an EMBL/GenBank/DDBJ whole genome shotgun (WGS) entry which is preliminary data.</text>
</comment>
<reference evidence="3 4" key="1">
    <citation type="submission" date="2017-08" db="EMBL/GenBank/DDBJ databases">
        <title>Acidophilic green algal genome provides insights into adaptation to an acidic environment.</title>
        <authorList>
            <person name="Hirooka S."/>
            <person name="Hirose Y."/>
            <person name="Kanesaki Y."/>
            <person name="Higuchi S."/>
            <person name="Fujiwara T."/>
            <person name="Onuma R."/>
            <person name="Era A."/>
            <person name="Ohbayashi R."/>
            <person name="Uzuka A."/>
            <person name="Nozaki H."/>
            <person name="Yoshikawa H."/>
            <person name="Miyagishima S.Y."/>
        </authorList>
    </citation>
    <scope>NUCLEOTIDE SEQUENCE [LARGE SCALE GENOMIC DNA]</scope>
    <source>
        <strain evidence="3 4">NIES-2499</strain>
    </source>
</reference>
<evidence type="ECO:0000313" key="4">
    <source>
        <dbReference type="Proteomes" id="UP000232323"/>
    </source>
</evidence>
<gene>
    <name evidence="3" type="ORF">CEUSTIGMA_g10682.t1</name>
</gene>
<dbReference type="EMBL" id="BEGY01000094">
    <property type="protein sequence ID" value="GAX83256.1"/>
    <property type="molecule type" value="Genomic_DNA"/>
</dbReference>
<sequence length="180" mass="19624">TQGILGTLGINFSPVFWLLFQFPFPVLVPVLIVSLLEGAADTHAELGKLHLGTSTRNSSIESASDSTDSSVRPQQQADQIRGHGVHLTGVQHFVTSLQHFSSLLSQPEKVGGFWERCAVRFNCACALAVSGREEECCALLKQLASIQGLRTEDLIQDLDLANVRPKQWFKDLLAAIISAQ</sequence>
<feature type="transmembrane region" description="Helical" evidence="2">
    <location>
        <begin position="15"/>
        <end position="36"/>
    </location>
</feature>
<dbReference type="AlphaFoldDB" id="A0A250XJR4"/>
<feature type="non-terminal residue" evidence="3">
    <location>
        <position position="1"/>
    </location>
</feature>
<evidence type="ECO:0000313" key="3">
    <source>
        <dbReference type="EMBL" id="GAX83256.1"/>
    </source>
</evidence>
<organism evidence="3 4">
    <name type="scientific">Chlamydomonas eustigma</name>
    <dbReference type="NCBI Taxonomy" id="1157962"/>
    <lineage>
        <taxon>Eukaryota</taxon>
        <taxon>Viridiplantae</taxon>
        <taxon>Chlorophyta</taxon>
        <taxon>core chlorophytes</taxon>
        <taxon>Chlorophyceae</taxon>
        <taxon>CS clade</taxon>
        <taxon>Chlamydomonadales</taxon>
        <taxon>Chlamydomonadaceae</taxon>
        <taxon>Chlamydomonas</taxon>
    </lineage>
</organism>
<protein>
    <submittedName>
        <fullName evidence="3">Uncharacterized protein</fullName>
    </submittedName>
</protein>
<keyword evidence="2" id="KW-0472">Membrane</keyword>
<keyword evidence="2" id="KW-1133">Transmembrane helix</keyword>
<evidence type="ECO:0000256" key="1">
    <source>
        <dbReference type="SAM" id="MobiDB-lite"/>
    </source>
</evidence>
<accession>A0A250XJR4</accession>
<feature type="region of interest" description="Disordered" evidence="1">
    <location>
        <begin position="56"/>
        <end position="75"/>
    </location>
</feature>
<dbReference type="OrthoDB" id="509917at2759"/>
<name>A0A250XJR4_9CHLO</name>
<proteinExistence type="predicted"/>
<feature type="compositionally biased region" description="Low complexity" evidence="1">
    <location>
        <begin position="58"/>
        <end position="70"/>
    </location>
</feature>
<keyword evidence="4" id="KW-1185">Reference proteome</keyword>